<dbReference type="PIRSF" id="PIRSF006386">
    <property type="entry name" value="HCCAis_GSTk"/>
    <property type="match status" value="1"/>
</dbReference>
<dbReference type="InterPro" id="IPR051924">
    <property type="entry name" value="GST_Kappa/NadH"/>
</dbReference>
<feature type="active site" description="Nucleophile" evidence="2">
    <location>
        <position position="11"/>
    </location>
</feature>
<dbReference type="Proteomes" id="UP001178354">
    <property type="component" value="Unassembled WGS sequence"/>
</dbReference>
<dbReference type="AlphaFoldDB" id="A0AAW8B3D6"/>
<gene>
    <name evidence="4" type="ORF">Q8A57_04655</name>
</gene>
<dbReference type="GO" id="GO:0006749">
    <property type="term" value="P:glutathione metabolic process"/>
    <property type="evidence" value="ECO:0007669"/>
    <property type="project" value="TreeGrafter"/>
</dbReference>
<dbReference type="GO" id="GO:0018845">
    <property type="term" value="F:2-hydroxychromene-2-carboxylate isomerase activity"/>
    <property type="evidence" value="ECO:0007669"/>
    <property type="project" value="UniProtKB-UniRule"/>
</dbReference>
<dbReference type="EC" id="5.99.1.4" evidence="1"/>
<evidence type="ECO:0000259" key="3">
    <source>
        <dbReference type="Pfam" id="PF01323"/>
    </source>
</evidence>
<comment type="catalytic activity">
    <reaction evidence="1">
        <text>2-hydroxychromene-2-carboxylate = (3E)-4-(2-hydroxyphenyl)-2-oxobut-3-enoate</text>
        <dbReference type="Rhea" id="RHEA:27401"/>
        <dbReference type="ChEBI" id="CHEBI:59350"/>
        <dbReference type="ChEBI" id="CHEBI:59353"/>
        <dbReference type="EC" id="5.99.1.4"/>
    </reaction>
</comment>
<dbReference type="RefSeq" id="WP_305169820.1">
    <property type="nucleotide sequence ID" value="NZ_JAUUUU010000002.1"/>
</dbReference>
<dbReference type="CDD" id="cd03022">
    <property type="entry name" value="DsbA_HCCA_Iso"/>
    <property type="match status" value="1"/>
</dbReference>
<organism evidence="4 5">
    <name type="scientific">Porticoccus litoralis</name>
    <dbReference type="NCBI Taxonomy" id="434086"/>
    <lineage>
        <taxon>Bacteria</taxon>
        <taxon>Pseudomonadati</taxon>
        <taxon>Pseudomonadota</taxon>
        <taxon>Gammaproteobacteria</taxon>
        <taxon>Cellvibrionales</taxon>
        <taxon>Porticoccaceae</taxon>
        <taxon>Porticoccus</taxon>
    </lineage>
</organism>
<dbReference type="GO" id="GO:0004602">
    <property type="term" value="F:glutathione peroxidase activity"/>
    <property type="evidence" value="ECO:0007669"/>
    <property type="project" value="TreeGrafter"/>
</dbReference>
<dbReference type="InterPro" id="IPR036249">
    <property type="entry name" value="Thioredoxin-like_sf"/>
</dbReference>
<evidence type="ECO:0000256" key="2">
    <source>
        <dbReference type="PIRSR" id="PIRSR006386-1"/>
    </source>
</evidence>
<dbReference type="PANTHER" id="PTHR42943:SF2">
    <property type="entry name" value="GLUTATHIONE S-TRANSFERASE KAPPA 1"/>
    <property type="match status" value="1"/>
</dbReference>
<dbReference type="InterPro" id="IPR014440">
    <property type="entry name" value="HCCAis_GSTk"/>
</dbReference>
<proteinExistence type="inferred from homology"/>
<reference evidence="4" key="2">
    <citation type="submission" date="2023-08" db="EMBL/GenBank/DDBJ databases">
        <authorList>
            <person name="Luo J."/>
        </authorList>
    </citation>
    <scope>NUCLEOTIDE SEQUENCE</scope>
    <source>
        <strain evidence="4">DSM 25064</strain>
    </source>
</reference>
<dbReference type="Pfam" id="PF01323">
    <property type="entry name" value="DSBA"/>
    <property type="match status" value="1"/>
</dbReference>
<keyword evidence="1 4" id="KW-0413">Isomerase</keyword>
<accession>A0AAW8B3D6</accession>
<comment type="similarity">
    <text evidence="1">Belongs to the GST superfamily. NadH family.</text>
</comment>
<dbReference type="SUPFAM" id="SSF52833">
    <property type="entry name" value="Thioredoxin-like"/>
    <property type="match status" value="1"/>
</dbReference>
<dbReference type="PANTHER" id="PTHR42943">
    <property type="entry name" value="GLUTATHIONE S-TRANSFERASE KAPPA"/>
    <property type="match status" value="1"/>
</dbReference>
<evidence type="ECO:0000256" key="1">
    <source>
        <dbReference type="PIRNR" id="PIRNR006386"/>
    </source>
</evidence>
<sequence length="199" mass="22695">MKIDVWFDFASTYSYPAVMRIGELATNQGIDINWRAFLLGPIFNQQGWTDSPFNIYPAKGAYMWRDLERLCSDLQLPYQKPTAFPRNGLLAARITCFFADEPWIADFVRAVFRANFARDEDIALPEVISTCLLEAGQDAENILVAANSPEAKQALREQTERARQMGLFGAPFFVVGNEQFWGNDRLERALEWAQGQRIS</sequence>
<dbReference type="Gene3D" id="3.40.30.10">
    <property type="entry name" value="Glutaredoxin"/>
    <property type="match status" value="1"/>
</dbReference>
<comment type="caution">
    <text evidence="4">The sequence shown here is derived from an EMBL/GenBank/DDBJ whole genome shotgun (WGS) entry which is preliminary data.</text>
</comment>
<name>A0AAW8B3D6_9GAMM</name>
<reference evidence="4" key="1">
    <citation type="journal article" date="2010" name="Int. J. Syst. Evol. Microbiol.">
        <title>Porticoccus litoralis gen. nov., sp. nov., a gammaproteobacterium isolated from the Yellow Sea.</title>
        <authorList>
            <person name="Oh H.M."/>
            <person name="Kim H."/>
            <person name="Kim K.M."/>
            <person name="Min G.S."/>
            <person name="Cho J.C."/>
        </authorList>
    </citation>
    <scope>NUCLEOTIDE SEQUENCE</scope>
    <source>
        <strain evidence="4">DSM 25064</strain>
    </source>
</reference>
<evidence type="ECO:0000313" key="5">
    <source>
        <dbReference type="Proteomes" id="UP001178354"/>
    </source>
</evidence>
<evidence type="ECO:0000313" key="4">
    <source>
        <dbReference type="EMBL" id="MDP1520254.1"/>
    </source>
</evidence>
<dbReference type="InterPro" id="IPR044087">
    <property type="entry name" value="NahD-like"/>
</dbReference>
<feature type="domain" description="DSBA-like thioredoxin" evidence="3">
    <location>
        <begin position="3"/>
        <end position="188"/>
    </location>
</feature>
<dbReference type="InterPro" id="IPR001853">
    <property type="entry name" value="DSBA-like_thioredoxin_dom"/>
</dbReference>
<dbReference type="GO" id="GO:1901170">
    <property type="term" value="P:naphthalene catabolic process"/>
    <property type="evidence" value="ECO:0007669"/>
    <property type="project" value="InterPro"/>
</dbReference>
<dbReference type="EMBL" id="JAUUUU010000002">
    <property type="protein sequence ID" value="MDP1520254.1"/>
    <property type="molecule type" value="Genomic_DNA"/>
</dbReference>
<dbReference type="GO" id="GO:0004364">
    <property type="term" value="F:glutathione transferase activity"/>
    <property type="evidence" value="ECO:0007669"/>
    <property type="project" value="TreeGrafter"/>
</dbReference>
<keyword evidence="5" id="KW-1185">Reference proteome</keyword>
<protein>
    <recommendedName>
        <fullName evidence="1">2-hydroxychromene-2-carboxylate isomerase</fullName>
        <ecNumber evidence="1">5.99.1.4</ecNumber>
    </recommendedName>
</protein>